<evidence type="ECO:0000256" key="12">
    <source>
        <dbReference type="ARBA" id="ARBA00023136"/>
    </source>
</evidence>
<dbReference type="InterPro" id="IPR050121">
    <property type="entry name" value="Cytochrome_P450_monoxygenase"/>
</dbReference>
<gene>
    <name evidence="14" type="ORF">FA13DRAFT_1734614</name>
</gene>
<evidence type="ECO:0000256" key="2">
    <source>
        <dbReference type="ARBA" id="ARBA00004370"/>
    </source>
</evidence>
<protein>
    <submittedName>
        <fullName evidence="14">Cytochrome P450</fullName>
    </submittedName>
</protein>
<dbReference type="GO" id="GO:0016020">
    <property type="term" value="C:membrane"/>
    <property type="evidence" value="ECO:0007669"/>
    <property type="project" value="UniProtKB-SubCell"/>
</dbReference>
<comment type="similarity">
    <text evidence="4">Belongs to the cytochrome P450 family.</text>
</comment>
<sequence length="546" mass="62147">MAVSPILKIFPSVLAAGLLWKIIRSFLSSHPLDKIPGPPAASPIAGNFPQMFSPDGWEFQRQIVEKYGSVIRLNGMFKAPILYTYDPKALYRIFIKDQHIYEEATTFIATNRAIFGDGLLSTLGDHHKKQRKMLNPVFSISHMRKMVPTFFSVTYSLRDIFLNKTKYGPRDIDMVTYITRAALEIVSQCGLGQSFDPLTVKEHEEHRYISSMKLLGPLGKNAGMMIFRQIVMPLVYKYKLGTPRLHRLFISLLPWPRMHKMRDTIDVMHETSVEIVEGKKKAMQEGTNESLNQKDFMTILLEDNSKASEEDRLPDNEVIAQISTLMFAAMDTTTYATSRILHLLALHQDVQDKLRAEIRAAKRRFDGEPDYDQLSSLTYLDAVIRETLRRHPPIGTLPREAHKDGILSLSKPVKTVDGKEITELHVPKGTFLIISIDGSNTNPDLWGSDSFEWKPERWLSPLPDALLEAKIPGVYSHLMTFIGGGRACIGFKFSEMEMKVLLYTLIDLFKFEPSKEIFWNHIGISTPSVEREKLRPELPLLVSRAA</sequence>
<keyword evidence="5 13" id="KW-0349">Heme</keyword>
<proteinExistence type="inferred from homology"/>
<comment type="subcellular location">
    <subcellularLocation>
        <location evidence="2">Membrane</location>
    </subcellularLocation>
</comment>
<evidence type="ECO:0000256" key="6">
    <source>
        <dbReference type="ARBA" id="ARBA00022692"/>
    </source>
</evidence>
<evidence type="ECO:0000256" key="10">
    <source>
        <dbReference type="ARBA" id="ARBA00023004"/>
    </source>
</evidence>
<dbReference type="InterPro" id="IPR036396">
    <property type="entry name" value="Cyt_P450_sf"/>
</dbReference>
<comment type="cofactor">
    <cofactor evidence="1 13">
        <name>heme</name>
        <dbReference type="ChEBI" id="CHEBI:30413"/>
    </cofactor>
</comment>
<keyword evidence="8" id="KW-1133">Transmembrane helix</keyword>
<evidence type="ECO:0000256" key="1">
    <source>
        <dbReference type="ARBA" id="ARBA00001971"/>
    </source>
</evidence>
<evidence type="ECO:0000256" key="13">
    <source>
        <dbReference type="PIRSR" id="PIRSR602403-1"/>
    </source>
</evidence>
<evidence type="ECO:0000256" key="4">
    <source>
        <dbReference type="ARBA" id="ARBA00010617"/>
    </source>
</evidence>
<evidence type="ECO:0000256" key="7">
    <source>
        <dbReference type="ARBA" id="ARBA00022723"/>
    </source>
</evidence>
<dbReference type="GO" id="GO:0020037">
    <property type="term" value="F:heme binding"/>
    <property type="evidence" value="ECO:0007669"/>
    <property type="project" value="InterPro"/>
</dbReference>
<evidence type="ECO:0000256" key="9">
    <source>
        <dbReference type="ARBA" id="ARBA00023002"/>
    </source>
</evidence>
<dbReference type="PRINTS" id="PR00465">
    <property type="entry name" value="EP450IV"/>
</dbReference>
<dbReference type="InterPro" id="IPR001128">
    <property type="entry name" value="Cyt_P450"/>
</dbReference>
<keyword evidence="15" id="KW-1185">Reference proteome</keyword>
<feature type="binding site" description="axial binding residue" evidence="13">
    <location>
        <position position="488"/>
    </location>
    <ligand>
        <name>heme</name>
        <dbReference type="ChEBI" id="CHEBI:30413"/>
    </ligand>
    <ligandPart>
        <name>Fe</name>
        <dbReference type="ChEBI" id="CHEBI:18248"/>
    </ligandPart>
</feature>
<keyword evidence="6" id="KW-0812">Transmembrane</keyword>
<comment type="caution">
    <text evidence="14">The sequence shown here is derived from an EMBL/GenBank/DDBJ whole genome shotgun (WGS) entry which is preliminary data.</text>
</comment>
<reference evidence="14 15" key="1">
    <citation type="journal article" date="2019" name="Nat. Ecol. Evol.">
        <title>Megaphylogeny resolves global patterns of mushroom evolution.</title>
        <authorList>
            <person name="Varga T."/>
            <person name="Krizsan K."/>
            <person name="Foldi C."/>
            <person name="Dima B."/>
            <person name="Sanchez-Garcia M."/>
            <person name="Sanchez-Ramirez S."/>
            <person name="Szollosi G.J."/>
            <person name="Szarkandi J.G."/>
            <person name="Papp V."/>
            <person name="Albert L."/>
            <person name="Andreopoulos W."/>
            <person name="Angelini C."/>
            <person name="Antonin V."/>
            <person name="Barry K.W."/>
            <person name="Bougher N.L."/>
            <person name="Buchanan P."/>
            <person name="Buyck B."/>
            <person name="Bense V."/>
            <person name="Catcheside P."/>
            <person name="Chovatia M."/>
            <person name="Cooper J."/>
            <person name="Damon W."/>
            <person name="Desjardin D."/>
            <person name="Finy P."/>
            <person name="Geml J."/>
            <person name="Haridas S."/>
            <person name="Hughes K."/>
            <person name="Justo A."/>
            <person name="Karasinski D."/>
            <person name="Kautmanova I."/>
            <person name="Kiss B."/>
            <person name="Kocsube S."/>
            <person name="Kotiranta H."/>
            <person name="LaButti K.M."/>
            <person name="Lechner B.E."/>
            <person name="Liimatainen K."/>
            <person name="Lipzen A."/>
            <person name="Lukacs Z."/>
            <person name="Mihaltcheva S."/>
            <person name="Morgado L.N."/>
            <person name="Niskanen T."/>
            <person name="Noordeloos M.E."/>
            <person name="Ohm R.A."/>
            <person name="Ortiz-Santana B."/>
            <person name="Ovrebo C."/>
            <person name="Racz N."/>
            <person name="Riley R."/>
            <person name="Savchenko A."/>
            <person name="Shiryaev A."/>
            <person name="Soop K."/>
            <person name="Spirin V."/>
            <person name="Szebenyi C."/>
            <person name="Tomsovsky M."/>
            <person name="Tulloss R.E."/>
            <person name="Uehling J."/>
            <person name="Grigoriev I.V."/>
            <person name="Vagvolgyi C."/>
            <person name="Papp T."/>
            <person name="Martin F.M."/>
            <person name="Miettinen O."/>
            <person name="Hibbett D.S."/>
            <person name="Nagy L.G."/>
        </authorList>
    </citation>
    <scope>NUCLEOTIDE SEQUENCE [LARGE SCALE GENOMIC DNA]</scope>
    <source>
        <strain evidence="14 15">FP101781</strain>
    </source>
</reference>
<dbReference type="SUPFAM" id="SSF48264">
    <property type="entry name" value="Cytochrome P450"/>
    <property type="match status" value="1"/>
</dbReference>
<dbReference type="GO" id="GO:0016705">
    <property type="term" value="F:oxidoreductase activity, acting on paired donors, with incorporation or reduction of molecular oxygen"/>
    <property type="evidence" value="ECO:0007669"/>
    <property type="project" value="InterPro"/>
</dbReference>
<evidence type="ECO:0000256" key="5">
    <source>
        <dbReference type="ARBA" id="ARBA00022617"/>
    </source>
</evidence>
<dbReference type="InterPro" id="IPR002403">
    <property type="entry name" value="Cyt_P450_E_grp-IV"/>
</dbReference>
<dbReference type="Gene3D" id="1.10.630.10">
    <property type="entry name" value="Cytochrome P450"/>
    <property type="match status" value="1"/>
</dbReference>
<dbReference type="GO" id="GO:0005506">
    <property type="term" value="F:iron ion binding"/>
    <property type="evidence" value="ECO:0007669"/>
    <property type="project" value="InterPro"/>
</dbReference>
<evidence type="ECO:0000313" key="14">
    <source>
        <dbReference type="EMBL" id="TEB29430.1"/>
    </source>
</evidence>
<comment type="pathway">
    <text evidence="3">Secondary metabolite biosynthesis; terpenoid biosynthesis.</text>
</comment>
<dbReference type="Pfam" id="PF00067">
    <property type="entry name" value="p450"/>
    <property type="match status" value="1"/>
</dbReference>
<evidence type="ECO:0000256" key="11">
    <source>
        <dbReference type="ARBA" id="ARBA00023033"/>
    </source>
</evidence>
<dbReference type="EMBL" id="QPFP01000027">
    <property type="protein sequence ID" value="TEB29430.1"/>
    <property type="molecule type" value="Genomic_DNA"/>
</dbReference>
<name>A0A4Y7T5N7_COPMI</name>
<keyword evidence="11" id="KW-0503">Monooxygenase</keyword>
<dbReference type="STRING" id="71717.A0A4Y7T5N7"/>
<keyword evidence="7 13" id="KW-0479">Metal-binding</keyword>
<evidence type="ECO:0000256" key="3">
    <source>
        <dbReference type="ARBA" id="ARBA00004721"/>
    </source>
</evidence>
<dbReference type="GO" id="GO:0004497">
    <property type="term" value="F:monooxygenase activity"/>
    <property type="evidence" value="ECO:0007669"/>
    <property type="project" value="UniProtKB-KW"/>
</dbReference>
<dbReference type="OrthoDB" id="1470350at2759"/>
<dbReference type="PANTHER" id="PTHR24305:SF166">
    <property type="entry name" value="CYTOCHROME P450 12A4, MITOCHONDRIAL-RELATED"/>
    <property type="match status" value="1"/>
</dbReference>
<evidence type="ECO:0000256" key="8">
    <source>
        <dbReference type="ARBA" id="ARBA00022989"/>
    </source>
</evidence>
<dbReference type="PANTHER" id="PTHR24305">
    <property type="entry name" value="CYTOCHROME P450"/>
    <property type="match status" value="1"/>
</dbReference>
<organism evidence="14 15">
    <name type="scientific">Coprinellus micaceus</name>
    <name type="common">Glistening ink-cap mushroom</name>
    <name type="synonym">Coprinus micaceus</name>
    <dbReference type="NCBI Taxonomy" id="71717"/>
    <lineage>
        <taxon>Eukaryota</taxon>
        <taxon>Fungi</taxon>
        <taxon>Dikarya</taxon>
        <taxon>Basidiomycota</taxon>
        <taxon>Agaricomycotina</taxon>
        <taxon>Agaricomycetes</taxon>
        <taxon>Agaricomycetidae</taxon>
        <taxon>Agaricales</taxon>
        <taxon>Agaricineae</taxon>
        <taxon>Psathyrellaceae</taxon>
        <taxon>Coprinellus</taxon>
    </lineage>
</organism>
<dbReference type="Proteomes" id="UP000298030">
    <property type="component" value="Unassembled WGS sequence"/>
</dbReference>
<dbReference type="CDD" id="cd11069">
    <property type="entry name" value="CYP_FUM15-like"/>
    <property type="match status" value="1"/>
</dbReference>
<accession>A0A4Y7T5N7</accession>
<evidence type="ECO:0000313" key="15">
    <source>
        <dbReference type="Proteomes" id="UP000298030"/>
    </source>
</evidence>
<keyword evidence="9" id="KW-0560">Oxidoreductase</keyword>
<keyword evidence="12" id="KW-0472">Membrane</keyword>
<dbReference type="PRINTS" id="PR00385">
    <property type="entry name" value="P450"/>
</dbReference>
<keyword evidence="10 13" id="KW-0408">Iron</keyword>
<dbReference type="AlphaFoldDB" id="A0A4Y7T5N7"/>